<name>A0ABP3TMJ6_9GAMM</name>
<accession>A0ABP3TMJ6</accession>
<evidence type="ECO:0008006" key="4">
    <source>
        <dbReference type="Google" id="ProtNLM"/>
    </source>
</evidence>
<keyword evidence="1" id="KW-0732">Signal</keyword>
<gene>
    <name evidence="2" type="ORF">GCM10009105_15690</name>
</gene>
<dbReference type="Proteomes" id="UP001501523">
    <property type="component" value="Unassembled WGS sequence"/>
</dbReference>
<comment type="caution">
    <text evidence="2">The sequence shown here is derived from an EMBL/GenBank/DDBJ whole genome shotgun (WGS) entry which is preliminary data.</text>
</comment>
<organism evidence="2 3">
    <name type="scientific">Dokdonella soli</name>
    <dbReference type="NCBI Taxonomy" id="529810"/>
    <lineage>
        <taxon>Bacteria</taxon>
        <taxon>Pseudomonadati</taxon>
        <taxon>Pseudomonadota</taxon>
        <taxon>Gammaproteobacteria</taxon>
        <taxon>Lysobacterales</taxon>
        <taxon>Rhodanobacteraceae</taxon>
        <taxon>Dokdonella</taxon>
    </lineage>
</organism>
<proteinExistence type="predicted"/>
<dbReference type="Pfam" id="PF10978">
    <property type="entry name" value="DUF2785"/>
    <property type="match status" value="1"/>
</dbReference>
<dbReference type="EMBL" id="BAAAEU010000006">
    <property type="protein sequence ID" value="GAA0712774.1"/>
    <property type="molecule type" value="Genomic_DNA"/>
</dbReference>
<evidence type="ECO:0000313" key="3">
    <source>
        <dbReference type="Proteomes" id="UP001501523"/>
    </source>
</evidence>
<evidence type="ECO:0000256" key="1">
    <source>
        <dbReference type="SAM" id="SignalP"/>
    </source>
</evidence>
<evidence type="ECO:0000313" key="2">
    <source>
        <dbReference type="EMBL" id="GAA0712774.1"/>
    </source>
</evidence>
<dbReference type="InterPro" id="IPR021247">
    <property type="entry name" value="DUF2785"/>
</dbReference>
<feature type="chain" id="PRO_5047475967" description="DUF2785 domain-containing protein" evidence="1">
    <location>
        <begin position="24"/>
        <end position="305"/>
    </location>
</feature>
<keyword evidence="3" id="KW-1185">Reference proteome</keyword>
<dbReference type="RefSeq" id="WP_343789094.1">
    <property type="nucleotide sequence ID" value="NZ_BAAAEU010000006.1"/>
</dbReference>
<protein>
    <recommendedName>
        <fullName evidence="4">DUF2785 domain-containing protein</fullName>
    </recommendedName>
</protein>
<sequence length="305" mass="33718">MRYRAYRTSLWLLCLLVPMLADARIAGCPPSGFDLPKLRALKQAHFVIDDAATRASLARGLLACLRDPDPELRDRIGYEAYAAWREGNALDAATWKFIEARLKAELARDRPDPDGVAKPFAALILSEAVNADRTSPFLDAAARHALLAAATSYMTTLRDYRGFDDTVGWRHGVAHAADLLAQLALEPDFGRPELDEILRALASQVVAAEARFYVYGESERLAEAVAAVALRGVYSESDWQRWLHNVADPAPLASWDDAYWSQAGLAKRHDTMAFLLALHADAAHDKRTQLSQLAPIVATAMQRLR</sequence>
<feature type="signal peptide" evidence="1">
    <location>
        <begin position="1"/>
        <end position="23"/>
    </location>
</feature>
<reference evidence="3" key="1">
    <citation type="journal article" date="2019" name="Int. J. Syst. Evol. Microbiol.">
        <title>The Global Catalogue of Microorganisms (GCM) 10K type strain sequencing project: providing services to taxonomists for standard genome sequencing and annotation.</title>
        <authorList>
            <consortium name="The Broad Institute Genomics Platform"/>
            <consortium name="The Broad Institute Genome Sequencing Center for Infectious Disease"/>
            <person name="Wu L."/>
            <person name="Ma J."/>
        </authorList>
    </citation>
    <scope>NUCLEOTIDE SEQUENCE [LARGE SCALE GENOMIC DNA]</scope>
    <source>
        <strain evidence="3">JCM 15421</strain>
    </source>
</reference>